<dbReference type="Gene3D" id="3.60.21.10">
    <property type="match status" value="1"/>
</dbReference>
<reference evidence="2 3" key="1">
    <citation type="journal article" date="2018" name="PLoS Pathog.">
        <title>Evolution of structural diversity of trichothecenes, a family of toxins produced by plant pathogenic and entomopathogenic fungi.</title>
        <authorList>
            <person name="Proctor R.H."/>
            <person name="McCormick S.P."/>
            <person name="Kim H.S."/>
            <person name="Cardoza R.E."/>
            <person name="Stanley A.M."/>
            <person name="Lindo L."/>
            <person name="Kelly A."/>
            <person name="Brown D.W."/>
            <person name="Lee T."/>
            <person name="Vaughan M.M."/>
            <person name="Alexander N.J."/>
            <person name="Busman M."/>
            <person name="Gutierrez S."/>
        </authorList>
    </citation>
    <scope>NUCLEOTIDE SEQUENCE [LARGE SCALE GENOMIC DNA]</scope>
    <source>
        <strain evidence="2 3">NRRL 20695</strain>
    </source>
</reference>
<evidence type="ECO:0000259" key="1">
    <source>
        <dbReference type="Pfam" id="PF00149"/>
    </source>
</evidence>
<dbReference type="InterPro" id="IPR029052">
    <property type="entry name" value="Metallo-depent_PP-like"/>
</dbReference>
<dbReference type="PANTHER" id="PTHR12905">
    <property type="entry name" value="METALLOPHOSPHOESTERASE"/>
    <property type="match status" value="1"/>
</dbReference>
<dbReference type="CDD" id="cd07379">
    <property type="entry name" value="MPP_239FB"/>
    <property type="match status" value="1"/>
</dbReference>
<proteinExistence type="predicted"/>
<dbReference type="AlphaFoldDB" id="A0A395T0J0"/>
<feature type="domain" description="Calcineurin-like phosphoesterase" evidence="1">
    <location>
        <begin position="7"/>
        <end position="215"/>
    </location>
</feature>
<dbReference type="Proteomes" id="UP000266234">
    <property type="component" value="Unassembled WGS sequence"/>
</dbReference>
<keyword evidence="3" id="KW-1185">Reference proteome</keyword>
<dbReference type="OrthoDB" id="630188at2759"/>
<evidence type="ECO:0000313" key="3">
    <source>
        <dbReference type="Proteomes" id="UP000266234"/>
    </source>
</evidence>
<accession>A0A395T0J0</accession>
<dbReference type="Pfam" id="PF00149">
    <property type="entry name" value="Metallophos"/>
    <property type="match status" value="1"/>
</dbReference>
<organism evidence="2 3">
    <name type="scientific">Fusarium longipes</name>
    <dbReference type="NCBI Taxonomy" id="694270"/>
    <lineage>
        <taxon>Eukaryota</taxon>
        <taxon>Fungi</taxon>
        <taxon>Dikarya</taxon>
        <taxon>Ascomycota</taxon>
        <taxon>Pezizomycotina</taxon>
        <taxon>Sordariomycetes</taxon>
        <taxon>Hypocreomycetidae</taxon>
        <taxon>Hypocreales</taxon>
        <taxon>Nectriaceae</taxon>
        <taxon>Fusarium</taxon>
    </lineage>
</organism>
<sequence>MPSIKTRVLVLSDTHGLRFQPGMEPLEHVDVAIHCGDLTNDSKLKDYREAIRLLDQINAPLKIAIAGNHEFSLDDVAYKDKIDETCRIRQEDLSEDIMAEFGKFGEAKQLLLAAKDKGIVFLEEGTHKLRLPNGASLKVYVSPYTPAHNCGGWGFQYDGSHDFAIEKGTDIAITHGPPHGILDMTNGRERIGCPQLFAAIARAQPRIHCFGHVHDGWGAKLVSWRPKISERPHHFSDINNDKSFIIENMARLRGSKFESSEDQKEREDKLERYKLQRYCHCNPDGRPLTSGETMFVNAALMGDRGLNQFPWLIDVDLDQYQDQRKRKQTDDVGLDSHIENKRK</sequence>
<dbReference type="EMBL" id="PXOG01000074">
    <property type="protein sequence ID" value="RGP78211.1"/>
    <property type="molecule type" value="Genomic_DNA"/>
</dbReference>
<dbReference type="InterPro" id="IPR004843">
    <property type="entry name" value="Calcineurin-like_PHP"/>
</dbReference>
<dbReference type="PANTHER" id="PTHR12905:SF0">
    <property type="entry name" value="CALCINEURIN-LIKE PHOSPHOESTERASE DOMAIN-CONTAINING PROTEIN"/>
    <property type="match status" value="1"/>
</dbReference>
<comment type="caution">
    <text evidence="2">The sequence shown here is derived from an EMBL/GenBank/DDBJ whole genome shotgun (WGS) entry which is preliminary data.</text>
</comment>
<name>A0A395T0J0_9HYPO</name>
<dbReference type="SUPFAM" id="SSF56300">
    <property type="entry name" value="Metallo-dependent phosphatases"/>
    <property type="match status" value="1"/>
</dbReference>
<gene>
    <name evidence="2" type="ORF">FLONG3_3690</name>
</gene>
<evidence type="ECO:0000313" key="2">
    <source>
        <dbReference type="EMBL" id="RGP78211.1"/>
    </source>
</evidence>
<protein>
    <submittedName>
        <fullName evidence="2">Metallophosphoesterase domain-containing 1</fullName>
    </submittedName>
</protein>
<dbReference type="GO" id="GO:0016787">
    <property type="term" value="F:hydrolase activity"/>
    <property type="evidence" value="ECO:0007669"/>
    <property type="project" value="InterPro"/>
</dbReference>
<dbReference type="InterPro" id="IPR051693">
    <property type="entry name" value="UPF0046_metallophosphoest"/>
</dbReference>